<comment type="caution">
    <text evidence="7">The sequence shown here is derived from an EMBL/GenBank/DDBJ whole genome shotgun (WGS) entry which is preliminary data.</text>
</comment>
<dbReference type="GO" id="GO:0047073">
    <property type="term" value="F:2,4'-dihydroxyacetophenone dioxygenase activity"/>
    <property type="evidence" value="ECO:0007669"/>
    <property type="project" value="UniProtKB-EC"/>
</dbReference>
<keyword evidence="3" id="KW-0479">Metal-binding</keyword>
<dbReference type="CDD" id="cd07363">
    <property type="entry name" value="45_DOPA_Dioxygenase"/>
    <property type="match status" value="1"/>
</dbReference>
<sequence>MTLPAFFIAHGSPAMAVESNDYTQFLNQLGNRLPAPKAIVVFTAHWDCPEPSVTMDDTHQTLHDFYGFPSNMYTIDYPAPGQSELASEICALFTRSNLPHQPVRGRGLDHGVWVPLLHMYPQANIPVVVVSVDSLRSPQEQYDIGRMLEQLRHDNVLIIGSGGTVHNLRLLGSDEDAPQDWAVEFDDWMEERLEKWNTRELFQYDKKAPNARTAVPSYGTEHLAPLFYAMGTADMSRKAKRLFQSYPYGTLSLNCWQFGDDV</sequence>
<evidence type="ECO:0000256" key="1">
    <source>
        <dbReference type="ARBA" id="ARBA00001947"/>
    </source>
</evidence>
<protein>
    <submittedName>
        <fullName evidence="7">45-DOPA dioxygenase extradiol-like protein</fullName>
        <ecNumber evidence="7">1.13.11.41</ecNumber>
    </submittedName>
</protein>
<keyword evidence="5 7" id="KW-0560">Oxidoreductase</keyword>
<gene>
    <name evidence="7" type="ORF">PIL02S_00157</name>
</gene>
<proteinExistence type="inferred from homology"/>
<evidence type="ECO:0000256" key="4">
    <source>
        <dbReference type="ARBA" id="ARBA00022833"/>
    </source>
</evidence>
<comment type="cofactor">
    <cofactor evidence="1">
        <name>Zn(2+)</name>
        <dbReference type="ChEBI" id="CHEBI:29105"/>
    </cofactor>
</comment>
<dbReference type="Proteomes" id="UP000247459">
    <property type="component" value="Unassembled WGS sequence"/>
</dbReference>
<dbReference type="Gene3D" id="3.40.830.10">
    <property type="entry name" value="LigB-like"/>
    <property type="match status" value="1"/>
</dbReference>
<evidence type="ECO:0000256" key="3">
    <source>
        <dbReference type="ARBA" id="ARBA00022723"/>
    </source>
</evidence>
<dbReference type="EC" id="1.13.11.41" evidence="7"/>
<keyword evidence="7" id="KW-0223">Dioxygenase</keyword>
<dbReference type="SUPFAM" id="SSF53213">
    <property type="entry name" value="LigB-like"/>
    <property type="match status" value="1"/>
</dbReference>
<dbReference type="InterPro" id="IPR004183">
    <property type="entry name" value="Xdiol_dOase_suB"/>
</dbReference>
<dbReference type="EMBL" id="PRLG01000002">
    <property type="protein sequence ID" value="PYY31076.1"/>
    <property type="molecule type" value="Genomic_DNA"/>
</dbReference>
<dbReference type="Pfam" id="PF02900">
    <property type="entry name" value="LigB"/>
    <property type="match status" value="1"/>
</dbReference>
<name>A0A2W0CEG2_9BACL</name>
<organism evidence="7 8">
    <name type="scientific">Paenibacillus illinoisensis</name>
    <dbReference type="NCBI Taxonomy" id="59845"/>
    <lineage>
        <taxon>Bacteria</taxon>
        <taxon>Bacillati</taxon>
        <taxon>Bacillota</taxon>
        <taxon>Bacilli</taxon>
        <taxon>Bacillales</taxon>
        <taxon>Paenibacillaceae</taxon>
        <taxon>Paenibacillus</taxon>
    </lineage>
</organism>
<evidence type="ECO:0000256" key="2">
    <source>
        <dbReference type="ARBA" id="ARBA00007581"/>
    </source>
</evidence>
<dbReference type="PIRSF" id="PIRSF006157">
    <property type="entry name" value="Doxgns_DODA"/>
    <property type="match status" value="1"/>
</dbReference>
<accession>A0A2W0CEG2</accession>
<dbReference type="RefSeq" id="WP_110755531.1">
    <property type="nucleotide sequence ID" value="NZ_JAXBDC010000002.1"/>
</dbReference>
<dbReference type="InterPro" id="IPR014436">
    <property type="entry name" value="Extradiol_dOase_DODA"/>
</dbReference>
<dbReference type="AlphaFoldDB" id="A0A2W0CEG2"/>
<comment type="similarity">
    <text evidence="2">Belongs to the DODA-type extradiol aromatic ring-opening dioxygenase family.</text>
</comment>
<reference evidence="7 8" key="1">
    <citation type="submission" date="2018-01" db="EMBL/GenBank/DDBJ databases">
        <title>Genome sequence of the PGP bacterium Paenibacillus illinoisensis E3.</title>
        <authorList>
            <person name="Rolli E."/>
            <person name="Marasco R."/>
            <person name="Bessem C."/>
            <person name="Michoud G."/>
            <person name="Gaiarsa S."/>
            <person name="Borin S."/>
            <person name="Daffonchio D."/>
        </authorList>
    </citation>
    <scope>NUCLEOTIDE SEQUENCE [LARGE SCALE GENOMIC DNA]</scope>
    <source>
        <strain evidence="7 8">E3</strain>
    </source>
</reference>
<dbReference type="OrthoDB" id="9790889at2"/>
<feature type="domain" description="Extradiol ring-cleavage dioxygenase class III enzyme subunit B" evidence="6">
    <location>
        <begin position="5"/>
        <end position="251"/>
    </location>
</feature>
<evidence type="ECO:0000259" key="6">
    <source>
        <dbReference type="Pfam" id="PF02900"/>
    </source>
</evidence>
<dbReference type="PANTHER" id="PTHR30096:SF0">
    <property type="entry name" value="4,5-DOPA DIOXYGENASE EXTRADIOL-LIKE PROTEIN"/>
    <property type="match status" value="1"/>
</dbReference>
<keyword evidence="4" id="KW-0862">Zinc</keyword>
<dbReference type="PANTHER" id="PTHR30096">
    <property type="entry name" value="4,5-DOPA DIOXYGENASE EXTRADIOL-LIKE PROTEIN"/>
    <property type="match status" value="1"/>
</dbReference>
<dbReference type="GO" id="GO:0008270">
    <property type="term" value="F:zinc ion binding"/>
    <property type="evidence" value="ECO:0007669"/>
    <property type="project" value="InterPro"/>
</dbReference>
<dbReference type="GO" id="GO:0008198">
    <property type="term" value="F:ferrous iron binding"/>
    <property type="evidence" value="ECO:0007669"/>
    <property type="project" value="InterPro"/>
</dbReference>
<evidence type="ECO:0000313" key="8">
    <source>
        <dbReference type="Proteomes" id="UP000247459"/>
    </source>
</evidence>
<evidence type="ECO:0000256" key="5">
    <source>
        <dbReference type="ARBA" id="ARBA00023002"/>
    </source>
</evidence>
<evidence type="ECO:0000313" key="7">
    <source>
        <dbReference type="EMBL" id="PYY31076.1"/>
    </source>
</evidence>